<dbReference type="FunFam" id="1.10.287.3980:FF:000001">
    <property type="entry name" value="Mitochondrial ribosomal protein L34"/>
    <property type="match status" value="1"/>
</dbReference>
<evidence type="ECO:0000256" key="3">
    <source>
        <dbReference type="ARBA" id="ARBA00023274"/>
    </source>
</evidence>
<dbReference type="GO" id="GO:0006412">
    <property type="term" value="P:translation"/>
    <property type="evidence" value="ECO:0007669"/>
    <property type="project" value="UniProtKB-UniRule"/>
</dbReference>
<feature type="region of interest" description="Disordered" evidence="6">
    <location>
        <begin position="1"/>
        <end position="45"/>
    </location>
</feature>
<accession>A0A2M8KIR6</accession>
<evidence type="ECO:0000256" key="6">
    <source>
        <dbReference type="SAM" id="MobiDB-lite"/>
    </source>
</evidence>
<dbReference type="Proteomes" id="UP000231086">
    <property type="component" value="Unassembled WGS sequence"/>
</dbReference>
<feature type="compositionally biased region" description="Basic residues" evidence="6">
    <location>
        <begin position="27"/>
        <end position="45"/>
    </location>
</feature>
<gene>
    <name evidence="5" type="primary">rpmH</name>
    <name evidence="7" type="ORF">COU85_01670</name>
</gene>
<feature type="compositionally biased region" description="Basic residues" evidence="6">
    <location>
        <begin position="8"/>
        <end position="19"/>
    </location>
</feature>
<dbReference type="PANTHER" id="PTHR14503:SF4">
    <property type="entry name" value="LARGE RIBOSOMAL SUBUNIT PROTEIN BL34M"/>
    <property type="match status" value="1"/>
</dbReference>
<evidence type="ECO:0000256" key="2">
    <source>
        <dbReference type="ARBA" id="ARBA00022980"/>
    </source>
</evidence>
<evidence type="ECO:0000256" key="1">
    <source>
        <dbReference type="ARBA" id="ARBA00010111"/>
    </source>
</evidence>
<dbReference type="Pfam" id="PF00468">
    <property type="entry name" value="Ribosomal_L34"/>
    <property type="match status" value="1"/>
</dbReference>
<dbReference type="AlphaFoldDB" id="A0A2M8KIR6"/>
<evidence type="ECO:0000313" key="7">
    <source>
        <dbReference type="EMBL" id="PJE59798.1"/>
    </source>
</evidence>
<dbReference type="HAMAP" id="MF_00391">
    <property type="entry name" value="Ribosomal_bL34"/>
    <property type="match status" value="1"/>
</dbReference>
<sequence>MSTTYQPKKNKRRRKHGFLKRMENRAGRKTLARRRRKNRQKLTVK</sequence>
<dbReference type="GO" id="GO:1990904">
    <property type="term" value="C:ribonucleoprotein complex"/>
    <property type="evidence" value="ECO:0007669"/>
    <property type="project" value="UniProtKB-KW"/>
</dbReference>
<dbReference type="InterPro" id="IPR000271">
    <property type="entry name" value="Ribosomal_bL34"/>
</dbReference>
<dbReference type="PANTHER" id="PTHR14503">
    <property type="entry name" value="MITOCHONDRIAL RIBOSOMAL PROTEIN 34 FAMILY MEMBER"/>
    <property type="match status" value="1"/>
</dbReference>
<comment type="similarity">
    <text evidence="1 5">Belongs to the bacterial ribosomal protein bL34 family.</text>
</comment>
<keyword evidence="2 5" id="KW-0689">Ribosomal protein</keyword>
<comment type="caution">
    <text evidence="7">The sequence shown here is derived from an EMBL/GenBank/DDBJ whole genome shotgun (WGS) entry which is preliminary data.</text>
</comment>
<keyword evidence="3 5" id="KW-0687">Ribonucleoprotein</keyword>
<reference evidence="8" key="1">
    <citation type="submission" date="2017-09" db="EMBL/GenBank/DDBJ databases">
        <title>Depth-based differentiation of microbial function through sediment-hosted aquifers and enrichment of novel symbionts in the deep terrestrial subsurface.</title>
        <authorList>
            <person name="Probst A.J."/>
            <person name="Ladd B."/>
            <person name="Jarett J.K."/>
            <person name="Geller-Mcgrath D.E."/>
            <person name="Sieber C.M.K."/>
            <person name="Emerson J.B."/>
            <person name="Anantharaman K."/>
            <person name="Thomas B.C."/>
            <person name="Malmstrom R."/>
            <person name="Stieglmeier M."/>
            <person name="Klingl A."/>
            <person name="Woyke T."/>
            <person name="Ryan C.M."/>
            <person name="Banfield J.F."/>
        </authorList>
    </citation>
    <scope>NUCLEOTIDE SEQUENCE [LARGE SCALE GENOMIC DNA]</scope>
</reference>
<evidence type="ECO:0000256" key="5">
    <source>
        <dbReference type="HAMAP-Rule" id="MF_00391"/>
    </source>
</evidence>
<name>A0A2M8KIR6_9BACT</name>
<dbReference type="GO" id="GO:0003735">
    <property type="term" value="F:structural constituent of ribosome"/>
    <property type="evidence" value="ECO:0007669"/>
    <property type="project" value="InterPro"/>
</dbReference>
<dbReference type="NCBIfam" id="TIGR01030">
    <property type="entry name" value="rpmH_bact"/>
    <property type="match status" value="1"/>
</dbReference>
<evidence type="ECO:0000313" key="8">
    <source>
        <dbReference type="Proteomes" id="UP000231086"/>
    </source>
</evidence>
<dbReference type="GO" id="GO:0005840">
    <property type="term" value="C:ribosome"/>
    <property type="evidence" value="ECO:0007669"/>
    <property type="project" value="UniProtKB-KW"/>
</dbReference>
<evidence type="ECO:0000256" key="4">
    <source>
        <dbReference type="ARBA" id="ARBA00035177"/>
    </source>
</evidence>
<dbReference type="Gene3D" id="1.10.287.3980">
    <property type="match status" value="1"/>
</dbReference>
<dbReference type="EMBL" id="PFEA01000031">
    <property type="protein sequence ID" value="PJE59798.1"/>
    <property type="molecule type" value="Genomic_DNA"/>
</dbReference>
<proteinExistence type="inferred from homology"/>
<organism evidence="7 8">
    <name type="scientific">Candidatus Portnoybacteria bacterium CG10_big_fil_rev_8_21_14_0_10_44_7</name>
    <dbReference type="NCBI Taxonomy" id="1974816"/>
    <lineage>
        <taxon>Bacteria</taxon>
        <taxon>Candidatus Portnoyibacteriota</taxon>
    </lineage>
</organism>
<protein>
    <recommendedName>
        <fullName evidence="4 5">Large ribosomal subunit protein bL34</fullName>
    </recommendedName>
</protein>